<evidence type="ECO:0000313" key="7">
    <source>
        <dbReference type="EnsemblPlants" id="Ma10_p23220.1"/>
    </source>
</evidence>
<dbReference type="GO" id="GO:0006412">
    <property type="term" value="P:translation"/>
    <property type="evidence" value="ECO:0007669"/>
    <property type="project" value="InterPro"/>
</dbReference>
<dbReference type="GO" id="GO:0003735">
    <property type="term" value="F:structural constituent of ribosome"/>
    <property type="evidence" value="ECO:0007669"/>
    <property type="project" value="InterPro"/>
</dbReference>
<dbReference type="Proteomes" id="UP000012960">
    <property type="component" value="Unplaced"/>
</dbReference>
<evidence type="ECO:0000256" key="2">
    <source>
        <dbReference type="ARBA" id="ARBA00022980"/>
    </source>
</evidence>
<dbReference type="AlphaFoldDB" id="A0A804KZF8"/>
<keyword evidence="8" id="KW-1185">Reference proteome</keyword>
<sequence>MPSQYGPIQLTYSAQNNQPGSHIYNPLANPLFGNPESWLLRRRSYSSLPLPSPPSPCGEVGAASSLAPKIGLLGLSPKKGALKEPQRDRKKTKNIKRDGSISLDDVVEIARVMRPRLDLHDLVC</sequence>
<dbReference type="Gene3D" id="1.10.10.250">
    <property type="entry name" value="Ribosomal protein L11, C-terminal domain"/>
    <property type="match status" value="1"/>
</dbReference>
<keyword evidence="3" id="KW-0687">Ribonucleoprotein</keyword>
<evidence type="ECO:0000256" key="4">
    <source>
        <dbReference type="SAM" id="MobiDB-lite"/>
    </source>
</evidence>
<evidence type="ECO:0000313" key="6">
    <source>
        <dbReference type="EMBL" id="CAG1854382.1"/>
    </source>
</evidence>
<reference evidence="7" key="2">
    <citation type="submission" date="2021-05" db="UniProtKB">
        <authorList>
            <consortium name="EnsemblPlants"/>
        </authorList>
    </citation>
    <scope>IDENTIFICATION</scope>
    <source>
        <strain evidence="7">subsp. malaccensis</strain>
    </source>
</reference>
<dbReference type="EMBL" id="HG996476">
    <property type="protein sequence ID" value="CAG1854382.1"/>
    <property type="molecule type" value="Genomic_DNA"/>
</dbReference>
<keyword evidence="2" id="KW-0689">Ribosomal protein</keyword>
<dbReference type="PANTHER" id="PTHR11661:SF2">
    <property type="entry name" value="LARGE RIBOSOMAL SUBUNIT PROTEIN UL11"/>
    <property type="match status" value="1"/>
</dbReference>
<evidence type="ECO:0000256" key="3">
    <source>
        <dbReference type="ARBA" id="ARBA00023274"/>
    </source>
</evidence>
<evidence type="ECO:0000256" key="1">
    <source>
        <dbReference type="ARBA" id="ARBA00010537"/>
    </source>
</evidence>
<evidence type="ECO:0000259" key="5">
    <source>
        <dbReference type="Pfam" id="PF00298"/>
    </source>
</evidence>
<dbReference type="InterPro" id="IPR000911">
    <property type="entry name" value="Ribosomal_uL11"/>
</dbReference>
<reference evidence="6" key="1">
    <citation type="submission" date="2021-03" db="EMBL/GenBank/DDBJ databases">
        <authorList>
            <consortium name="Genoscope - CEA"/>
            <person name="William W."/>
        </authorList>
    </citation>
    <scope>NUCLEOTIDE SEQUENCE</scope>
    <source>
        <strain evidence="6">Doubled-haploid Pahang</strain>
    </source>
</reference>
<feature type="domain" description="Large ribosomal subunit protein uL11 C-terminal" evidence="5">
    <location>
        <begin position="80"/>
        <end position="121"/>
    </location>
</feature>
<evidence type="ECO:0000313" key="8">
    <source>
        <dbReference type="Proteomes" id="UP000012960"/>
    </source>
</evidence>
<dbReference type="GO" id="GO:1990904">
    <property type="term" value="C:ribonucleoprotein complex"/>
    <property type="evidence" value="ECO:0007669"/>
    <property type="project" value="UniProtKB-KW"/>
</dbReference>
<dbReference type="InterPro" id="IPR020783">
    <property type="entry name" value="Ribosomal_uL11_C"/>
</dbReference>
<dbReference type="Pfam" id="PF00298">
    <property type="entry name" value="Ribosomal_L11"/>
    <property type="match status" value="1"/>
</dbReference>
<dbReference type="InParanoid" id="A0A804KZF8"/>
<dbReference type="GO" id="GO:0005840">
    <property type="term" value="C:ribosome"/>
    <property type="evidence" value="ECO:0007669"/>
    <property type="project" value="UniProtKB-KW"/>
</dbReference>
<accession>A0A804KZF8</accession>
<dbReference type="InterPro" id="IPR036769">
    <property type="entry name" value="Ribosomal_uL11_C_sf"/>
</dbReference>
<gene>
    <name evidence="6" type="ORF">GSMUA_326080.1</name>
</gene>
<proteinExistence type="inferred from homology"/>
<organism evidence="7 8">
    <name type="scientific">Musa acuminata subsp. malaccensis</name>
    <name type="common">Wild banana</name>
    <name type="synonym">Musa malaccensis</name>
    <dbReference type="NCBI Taxonomy" id="214687"/>
    <lineage>
        <taxon>Eukaryota</taxon>
        <taxon>Viridiplantae</taxon>
        <taxon>Streptophyta</taxon>
        <taxon>Embryophyta</taxon>
        <taxon>Tracheophyta</taxon>
        <taxon>Spermatophyta</taxon>
        <taxon>Magnoliopsida</taxon>
        <taxon>Liliopsida</taxon>
        <taxon>Zingiberales</taxon>
        <taxon>Musaceae</taxon>
        <taxon>Musa</taxon>
    </lineage>
</organism>
<protein>
    <submittedName>
        <fullName evidence="6">(wild Malaysian banana) hypothetical protein</fullName>
    </submittedName>
</protein>
<dbReference type="EnsemblPlants" id="Ma10_t23220.1">
    <property type="protein sequence ID" value="Ma10_p23220.1"/>
    <property type="gene ID" value="Ma10_g23220"/>
</dbReference>
<dbReference type="PANTHER" id="PTHR11661">
    <property type="entry name" value="60S RIBOSOMAL PROTEIN L12"/>
    <property type="match status" value="1"/>
</dbReference>
<comment type="similarity">
    <text evidence="1">Belongs to the universal ribosomal protein uL11 family.</text>
</comment>
<feature type="region of interest" description="Disordered" evidence="4">
    <location>
        <begin position="77"/>
        <end position="96"/>
    </location>
</feature>
<dbReference type="Gramene" id="Ma10_t23220.1">
    <property type="protein sequence ID" value="Ma10_p23220.1"/>
    <property type="gene ID" value="Ma10_g23220"/>
</dbReference>
<name>A0A804KZF8_MUSAM</name>